<comment type="caution">
    <text evidence="1">The sequence shown here is derived from an EMBL/GenBank/DDBJ whole genome shotgun (WGS) entry which is preliminary data.</text>
</comment>
<name>A0ABY0DE91_9BRAD</name>
<reference evidence="1 2" key="1">
    <citation type="submission" date="2018-10" db="EMBL/GenBank/DDBJ databases">
        <title>Bradyrhizobium sp. nov., isolated from effective nodules of peanut in China.</title>
        <authorList>
            <person name="Li Y."/>
        </authorList>
    </citation>
    <scope>NUCLEOTIDE SEQUENCE [LARGE SCALE GENOMIC DNA]</scope>
    <source>
        <strain evidence="1 2">CCBAU 51781</strain>
    </source>
</reference>
<dbReference type="Proteomes" id="UP000289946">
    <property type="component" value="Unassembled WGS sequence"/>
</dbReference>
<sequence length="67" mass="7261">MQAQYKHVVGGEVYCGHLCFRADLRTDQFLSLADLCADTTTKNGPMAPFGNRPTILLQNHVGASSPP</sequence>
<accession>A0ABY0DE91</accession>
<dbReference type="EMBL" id="RDRA01000021">
    <property type="protein sequence ID" value="RXG89132.1"/>
    <property type="molecule type" value="Genomic_DNA"/>
</dbReference>
<evidence type="ECO:0000313" key="2">
    <source>
        <dbReference type="Proteomes" id="UP000289946"/>
    </source>
</evidence>
<proteinExistence type="predicted"/>
<keyword evidence="2" id="KW-1185">Reference proteome</keyword>
<evidence type="ECO:0000313" key="1">
    <source>
        <dbReference type="EMBL" id="RXG89132.1"/>
    </source>
</evidence>
<organism evidence="1 2">
    <name type="scientific">Bradyrhizobium zhanjiangense</name>
    <dbReference type="NCBI Taxonomy" id="1325107"/>
    <lineage>
        <taxon>Bacteria</taxon>
        <taxon>Pseudomonadati</taxon>
        <taxon>Pseudomonadota</taxon>
        <taxon>Alphaproteobacteria</taxon>
        <taxon>Hyphomicrobiales</taxon>
        <taxon>Nitrobacteraceae</taxon>
        <taxon>Bradyrhizobium</taxon>
    </lineage>
</organism>
<gene>
    <name evidence="1" type="ORF">EAS62_31690</name>
</gene>
<protein>
    <submittedName>
        <fullName evidence="1">Uncharacterized protein</fullName>
    </submittedName>
</protein>